<feature type="region of interest" description="Disordered" evidence="1">
    <location>
        <begin position="514"/>
        <end position="551"/>
    </location>
</feature>
<dbReference type="GO" id="GO:0045893">
    <property type="term" value="P:positive regulation of DNA-templated transcription"/>
    <property type="evidence" value="ECO:0007669"/>
    <property type="project" value="TreeGrafter"/>
</dbReference>
<comment type="caution">
    <text evidence="3">The sequence shown here is derived from an EMBL/GenBank/DDBJ whole genome shotgun (WGS) entry which is preliminary data.</text>
</comment>
<protein>
    <recommendedName>
        <fullName evidence="2">TRIP4/RQT4 C2HC5-type zinc finger domain-containing protein</fullName>
    </recommendedName>
</protein>
<feature type="compositionally biased region" description="Low complexity" evidence="1">
    <location>
        <begin position="64"/>
        <end position="82"/>
    </location>
</feature>
<dbReference type="PANTHER" id="PTHR12963:SF4">
    <property type="entry name" value="ACTIVATING SIGNAL COINTEGRATOR 1"/>
    <property type="match status" value="1"/>
</dbReference>
<feature type="compositionally biased region" description="Polar residues" evidence="1">
    <location>
        <begin position="128"/>
        <end position="145"/>
    </location>
</feature>
<feature type="compositionally biased region" description="Basic and acidic residues" evidence="1">
    <location>
        <begin position="118"/>
        <end position="127"/>
    </location>
</feature>
<feature type="compositionally biased region" description="Basic and acidic residues" evidence="1">
    <location>
        <begin position="535"/>
        <end position="551"/>
    </location>
</feature>
<dbReference type="GO" id="GO:0180022">
    <property type="term" value="C:RQC-trigger complex"/>
    <property type="evidence" value="ECO:0007669"/>
    <property type="project" value="InterPro"/>
</dbReference>
<gene>
    <name evidence="3" type="ORF">EYC84_000046</name>
</gene>
<reference evidence="3 4" key="1">
    <citation type="submission" date="2019-06" db="EMBL/GenBank/DDBJ databases">
        <title>Genome Sequence of the Brown Rot Fungal Pathogen Monilinia fructicola.</title>
        <authorList>
            <person name="De Miccolis Angelini R.M."/>
            <person name="Landi L."/>
            <person name="Abate D."/>
            <person name="Pollastro S."/>
            <person name="Romanazzi G."/>
            <person name="Faretra F."/>
        </authorList>
    </citation>
    <scope>NUCLEOTIDE SEQUENCE [LARGE SCALE GENOMIC DNA]</scope>
    <source>
        <strain evidence="3 4">Mfrc123</strain>
    </source>
</reference>
<evidence type="ECO:0000313" key="3">
    <source>
        <dbReference type="EMBL" id="KAA8570648.1"/>
    </source>
</evidence>
<proteinExistence type="predicted"/>
<keyword evidence="4" id="KW-1185">Reference proteome</keyword>
<feature type="region of interest" description="Disordered" evidence="1">
    <location>
        <begin position="442"/>
        <end position="473"/>
    </location>
</feature>
<feature type="compositionally biased region" description="Polar residues" evidence="1">
    <location>
        <begin position="180"/>
        <end position="195"/>
    </location>
</feature>
<feature type="region of interest" description="Disordered" evidence="1">
    <location>
        <begin position="485"/>
        <end position="504"/>
    </location>
</feature>
<evidence type="ECO:0000313" key="4">
    <source>
        <dbReference type="Proteomes" id="UP000322873"/>
    </source>
</evidence>
<feature type="domain" description="TRIP4/RQT4 C2HC5-type zinc finger" evidence="2">
    <location>
        <begin position="242"/>
        <end position="294"/>
    </location>
</feature>
<evidence type="ECO:0000256" key="1">
    <source>
        <dbReference type="SAM" id="MobiDB-lite"/>
    </source>
</evidence>
<feature type="compositionally biased region" description="Basic and acidic residues" evidence="1">
    <location>
        <begin position="301"/>
        <end position="318"/>
    </location>
</feature>
<dbReference type="EMBL" id="VICG01000006">
    <property type="protein sequence ID" value="KAA8570648.1"/>
    <property type="molecule type" value="Genomic_DNA"/>
</dbReference>
<feature type="region of interest" description="Disordered" evidence="1">
    <location>
        <begin position="57"/>
        <end position="209"/>
    </location>
</feature>
<dbReference type="AlphaFoldDB" id="A0A5M9JMC5"/>
<dbReference type="VEuPathDB" id="FungiDB:MFRU_011g02830"/>
<name>A0A5M9JMC5_MONFR</name>
<organism evidence="3 4">
    <name type="scientific">Monilinia fructicola</name>
    <name type="common">Brown rot fungus</name>
    <name type="synonym">Ciboria fructicola</name>
    <dbReference type="NCBI Taxonomy" id="38448"/>
    <lineage>
        <taxon>Eukaryota</taxon>
        <taxon>Fungi</taxon>
        <taxon>Dikarya</taxon>
        <taxon>Ascomycota</taxon>
        <taxon>Pezizomycotina</taxon>
        <taxon>Leotiomycetes</taxon>
        <taxon>Helotiales</taxon>
        <taxon>Sclerotiniaceae</taxon>
        <taxon>Monilinia</taxon>
    </lineage>
</organism>
<dbReference type="GO" id="GO:0008270">
    <property type="term" value="F:zinc ion binding"/>
    <property type="evidence" value="ECO:0007669"/>
    <property type="project" value="InterPro"/>
</dbReference>
<dbReference type="GO" id="GO:0005634">
    <property type="term" value="C:nucleus"/>
    <property type="evidence" value="ECO:0007669"/>
    <property type="project" value="InterPro"/>
</dbReference>
<accession>A0A5M9JMC5</accession>
<evidence type="ECO:0000259" key="2">
    <source>
        <dbReference type="Pfam" id="PF06221"/>
    </source>
</evidence>
<sequence length="551" mass="59245">MSLAQLQRLLPLPEEDLKQVLDYANTLSKPAAADHFNNLLGESPGSIEFISSFNSRRQDPTVKSASQTQAQPQTATQASTSSGVPKPTRGPKKKKAPIHTPAPRQVQDTYAGQGTVYKKKDEDDYVSRKSTPVPSNSKQSTSSNAFALDNTPAAIQAPIPRPPPSAAGTLISDFGKKSKSTASSRVTSQNPSRNASPAPKTKINITGGNAMHGASTALSDLDAAIRTLEISTNSSLSADPAKRRCNCIATRHALLAAAPNCLSCGKVICVKEGFGPCTFCGSAILGRNEIQSMIRTLKEERGQEKMRLDASSHRRAEVSRTPAPFSQPKTLDMTPAEQKAKEHRDRLLGFQAQNAKRTTVRDEAADFDTSLAASVAVGGGSGMGGMWASPAERAKELKRQQRVLAEQEWNARPEYEKRRQVVSVDLVGGKIVKRMAKIEAPKFESDGEEEEDHPLVGSTSGMSEGGGTFSRNPLLGSLIKPVWKAGKGKEKEGQGEADADGDVYARKKKTWRRVQDDMDDNEDIILNGGAFGGSEEGKENRREGAEEHAIG</sequence>
<dbReference type="InterPro" id="IPR009349">
    <property type="entry name" value="TRIP4/RQT4_C2HC5_Znf"/>
</dbReference>
<dbReference type="PANTHER" id="PTHR12963">
    <property type="entry name" value="THYROID RECEPTOR INTERACTING PROTEIN RELATED"/>
    <property type="match status" value="1"/>
</dbReference>
<feature type="region of interest" description="Disordered" evidence="1">
    <location>
        <begin position="301"/>
        <end position="332"/>
    </location>
</feature>
<dbReference type="Proteomes" id="UP000322873">
    <property type="component" value="Unassembled WGS sequence"/>
</dbReference>
<dbReference type="Pfam" id="PF06221">
    <property type="entry name" value="zf-C2HC5"/>
    <property type="match status" value="1"/>
</dbReference>
<dbReference type="InterPro" id="IPR039128">
    <property type="entry name" value="TRIP4-like"/>
</dbReference>
<dbReference type="GO" id="GO:0072344">
    <property type="term" value="P:rescue of stalled ribosome"/>
    <property type="evidence" value="ECO:0007669"/>
    <property type="project" value="InterPro"/>
</dbReference>
<dbReference type="OrthoDB" id="338816at2759"/>